<organism evidence="1 2">
    <name type="scientific">Terrabacter aerolatus</name>
    <dbReference type="NCBI Taxonomy" id="422442"/>
    <lineage>
        <taxon>Bacteria</taxon>
        <taxon>Bacillati</taxon>
        <taxon>Actinomycetota</taxon>
        <taxon>Actinomycetes</taxon>
        <taxon>Micrococcales</taxon>
        <taxon>Intrasporangiaceae</taxon>
        <taxon>Terrabacter</taxon>
    </lineage>
</organism>
<evidence type="ECO:0000313" key="2">
    <source>
        <dbReference type="Proteomes" id="UP000321534"/>
    </source>
</evidence>
<dbReference type="AlphaFoldDB" id="A0A512D270"/>
<dbReference type="Proteomes" id="UP000321534">
    <property type="component" value="Unassembled WGS sequence"/>
</dbReference>
<gene>
    <name evidence="1" type="ORF">TAE01_23680</name>
</gene>
<protein>
    <submittedName>
        <fullName evidence="1">Uncharacterized protein</fullName>
    </submittedName>
</protein>
<sequence length="78" mass="8185">MSGFVTPTSSAISSIVVAWMPRAEKTCSATASICASRSARGMRVRVPGEREVTAAVYGGTVRARRPSDGPDRLSGDEL</sequence>
<reference evidence="1 2" key="1">
    <citation type="submission" date="2019-07" db="EMBL/GenBank/DDBJ databases">
        <title>Whole genome shotgun sequence of Terrabacter aerolatus NBRC 106305.</title>
        <authorList>
            <person name="Hosoyama A."/>
            <person name="Uohara A."/>
            <person name="Ohji S."/>
            <person name="Ichikawa N."/>
        </authorList>
    </citation>
    <scope>NUCLEOTIDE SEQUENCE [LARGE SCALE GENOMIC DNA]</scope>
    <source>
        <strain evidence="1 2">NBRC 106305</strain>
    </source>
</reference>
<accession>A0A512D270</accession>
<proteinExistence type="predicted"/>
<dbReference type="EMBL" id="BJYX01000011">
    <property type="protein sequence ID" value="GEO30558.1"/>
    <property type="molecule type" value="Genomic_DNA"/>
</dbReference>
<keyword evidence="2" id="KW-1185">Reference proteome</keyword>
<name>A0A512D270_9MICO</name>
<comment type="caution">
    <text evidence="1">The sequence shown here is derived from an EMBL/GenBank/DDBJ whole genome shotgun (WGS) entry which is preliminary data.</text>
</comment>
<evidence type="ECO:0000313" key="1">
    <source>
        <dbReference type="EMBL" id="GEO30558.1"/>
    </source>
</evidence>